<evidence type="ECO:0000313" key="1">
    <source>
        <dbReference type="EMBL" id="MFC7247424.1"/>
    </source>
</evidence>
<proteinExistence type="predicted"/>
<dbReference type="Proteomes" id="UP001596392">
    <property type="component" value="Unassembled WGS sequence"/>
</dbReference>
<organism evidence="1 2">
    <name type="scientific">Catellatospora aurea</name>
    <dbReference type="NCBI Taxonomy" id="1337874"/>
    <lineage>
        <taxon>Bacteria</taxon>
        <taxon>Bacillati</taxon>
        <taxon>Actinomycetota</taxon>
        <taxon>Actinomycetes</taxon>
        <taxon>Micromonosporales</taxon>
        <taxon>Micromonosporaceae</taxon>
        <taxon>Catellatospora</taxon>
    </lineage>
</organism>
<comment type="caution">
    <text evidence="1">The sequence shown here is derived from an EMBL/GenBank/DDBJ whole genome shotgun (WGS) entry which is preliminary data.</text>
</comment>
<reference evidence="2" key="1">
    <citation type="journal article" date="2019" name="Int. J. Syst. Evol. Microbiol.">
        <title>The Global Catalogue of Microorganisms (GCM) 10K type strain sequencing project: providing services to taxonomists for standard genome sequencing and annotation.</title>
        <authorList>
            <consortium name="The Broad Institute Genomics Platform"/>
            <consortium name="The Broad Institute Genome Sequencing Center for Infectious Disease"/>
            <person name="Wu L."/>
            <person name="Ma J."/>
        </authorList>
    </citation>
    <scope>NUCLEOTIDE SEQUENCE [LARGE SCALE GENOMIC DNA]</scope>
    <source>
        <strain evidence="2">CGMCC 1.9106</strain>
    </source>
</reference>
<sequence>MELIVVPRLLADLLGRIDDRLRSELAFAYAEHVLGVCGEAMREAERAAASEYLGTAHDLLTGGGSIERLAEAHHVFFATRGDGSSQADRVMWIAKLAVDATCQRALEEHGVRARQHYQPGVLDVAREGQQLVAAWAARSADSGDAASLRRTASWEEARWQLIRLVAAIPVPGAAAAGQDPE</sequence>
<accession>A0ABW2H672</accession>
<dbReference type="RefSeq" id="WP_376810159.1">
    <property type="nucleotide sequence ID" value="NZ_JBHTAC010000056.1"/>
</dbReference>
<dbReference type="EMBL" id="JBHTAC010000056">
    <property type="protein sequence ID" value="MFC7247424.1"/>
    <property type="molecule type" value="Genomic_DNA"/>
</dbReference>
<name>A0ABW2H672_9ACTN</name>
<gene>
    <name evidence="1" type="ORF">ACFQO7_33610</name>
</gene>
<protein>
    <submittedName>
        <fullName evidence="1">Uncharacterized protein</fullName>
    </submittedName>
</protein>
<evidence type="ECO:0000313" key="2">
    <source>
        <dbReference type="Proteomes" id="UP001596392"/>
    </source>
</evidence>
<keyword evidence="2" id="KW-1185">Reference proteome</keyword>